<feature type="region of interest" description="Disordered" evidence="1">
    <location>
        <begin position="263"/>
        <end position="282"/>
    </location>
</feature>
<dbReference type="Proteomes" id="UP001163798">
    <property type="component" value="Unassembled WGS sequence"/>
</dbReference>
<dbReference type="PANTHER" id="PTHR36578:SF1">
    <property type="entry name" value="APPLE DOMAIN-CONTAINING PROTEIN"/>
    <property type="match status" value="1"/>
</dbReference>
<keyword evidence="3" id="KW-1185">Reference proteome</keyword>
<name>A0AA38NJ80_9AGAR</name>
<dbReference type="PANTHER" id="PTHR36578">
    <property type="entry name" value="CHROMOSOME 15, WHOLE GENOME SHOTGUN SEQUENCE"/>
    <property type="match status" value="1"/>
</dbReference>
<organism evidence="2 3">
    <name type="scientific">Lentinula aff. detonsa</name>
    <dbReference type="NCBI Taxonomy" id="2804958"/>
    <lineage>
        <taxon>Eukaryota</taxon>
        <taxon>Fungi</taxon>
        <taxon>Dikarya</taxon>
        <taxon>Basidiomycota</taxon>
        <taxon>Agaricomycotina</taxon>
        <taxon>Agaricomycetes</taxon>
        <taxon>Agaricomycetidae</taxon>
        <taxon>Agaricales</taxon>
        <taxon>Marasmiineae</taxon>
        <taxon>Omphalotaceae</taxon>
        <taxon>Lentinula</taxon>
    </lineage>
</organism>
<dbReference type="EMBL" id="MU793763">
    <property type="protein sequence ID" value="KAJ3780379.1"/>
    <property type="molecule type" value="Genomic_DNA"/>
</dbReference>
<comment type="caution">
    <text evidence="2">The sequence shown here is derived from an EMBL/GenBank/DDBJ whole genome shotgun (WGS) entry which is preliminary data.</text>
</comment>
<proteinExistence type="predicted"/>
<protein>
    <recommendedName>
        <fullName evidence="4">Fruit-body specific protein a</fullName>
    </recommendedName>
</protein>
<accession>A0AA38NJ80</accession>
<evidence type="ECO:0000313" key="2">
    <source>
        <dbReference type="EMBL" id="KAJ3780379.1"/>
    </source>
</evidence>
<evidence type="ECO:0008006" key="4">
    <source>
        <dbReference type="Google" id="ProtNLM"/>
    </source>
</evidence>
<dbReference type="AlphaFoldDB" id="A0AA38NJ80"/>
<gene>
    <name evidence="2" type="ORF">GGU10DRAFT_380715</name>
</gene>
<reference evidence="2" key="1">
    <citation type="submission" date="2022-08" db="EMBL/GenBank/DDBJ databases">
        <authorList>
            <consortium name="DOE Joint Genome Institute"/>
            <person name="Min B."/>
            <person name="Riley R."/>
            <person name="Sierra-Patev S."/>
            <person name="Naranjo-Ortiz M."/>
            <person name="Looney B."/>
            <person name="Konkel Z."/>
            <person name="Slot J.C."/>
            <person name="Sakamoto Y."/>
            <person name="Steenwyk J.L."/>
            <person name="Rokas A."/>
            <person name="Carro J."/>
            <person name="Camarero S."/>
            <person name="Ferreira P."/>
            <person name="Molpeceres G."/>
            <person name="Ruiz-Duenas F.J."/>
            <person name="Serrano A."/>
            <person name="Henrissat B."/>
            <person name="Drula E."/>
            <person name="Hughes K.W."/>
            <person name="Mata J.L."/>
            <person name="Ishikawa N.K."/>
            <person name="Vargas-Isla R."/>
            <person name="Ushijima S."/>
            <person name="Smith C.A."/>
            <person name="Ahrendt S."/>
            <person name="Andreopoulos W."/>
            <person name="He G."/>
            <person name="Labutti K."/>
            <person name="Lipzen A."/>
            <person name="Ng V."/>
            <person name="Sandor L."/>
            <person name="Barry K."/>
            <person name="Martinez A.T."/>
            <person name="Xiao Y."/>
            <person name="Gibbons J.G."/>
            <person name="Terashima K."/>
            <person name="Hibbett D.S."/>
            <person name="Grigoriev I.V."/>
        </authorList>
    </citation>
    <scope>NUCLEOTIDE SEQUENCE</scope>
    <source>
        <strain evidence="2">TFB10291</strain>
    </source>
</reference>
<evidence type="ECO:0000313" key="3">
    <source>
        <dbReference type="Proteomes" id="UP001163798"/>
    </source>
</evidence>
<dbReference type="Gene3D" id="2.60.120.260">
    <property type="entry name" value="Galactose-binding domain-like"/>
    <property type="match status" value="1"/>
</dbReference>
<sequence length="532" mass="57990">MSRNQCDDDIAVMVSLSPHLQEVALDPSRIQVMVNVSPSNSPRGELETGSHNFYRNHLDVYVRDMGIPATNADPYNFNGSTTDSNVIVSTAFQVDQKSGASTDAPPNLPASNTTVTAIDGEVVNATVPASRRSLSFAVVDNQILQRGGSDYTQVFAGTGTGRQDRDAAIMGTAYLTYTLVNNATYNVADCLAFCDATSGCAFVNLYYEYNNGMLDHVYPQHSNLKCVAYGDIHSAKEKLNFGGQSLSDTPNGPLTYIQESSGWASKSLSDPPTPKGYDPLPDLNGANEAPGYMGFVFLNKYDTEACAAICNNQDPDNVGGSCKYFNIWRAVVDQVPTTYTCALYYIPADPSTATNYGQGNLIVTQSRGYKRMNYVSNGGFEDFTCGGLIFCYTDKTEDWLASSPKDGDYDASIFHYQPYAHSGNSVALLGSAFGRDGYTGTLTYASGLSTEPDVEYVIEFFHSSYYSGQGGELEAFVEVYWNGNLVGSIHPGYSQWKYYKFVVVAKGNDELDFRGGKAPSYDFLDDIYVMRA</sequence>
<evidence type="ECO:0000256" key="1">
    <source>
        <dbReference type="SAM" id="MobiDB-lite"/>
    </source>
</evidence>